<evidence type="ECO:0000259" key="8">
    <source>
        <dbReference type="Pfam" id="PF01979"/>
    </source>
</evidence>
<organism evidence="9 10">
    <name type="scientific">Candidatus Blautia pullicola</name>
    <dbReference type="NCBI Taxonomy" id="2838498"/>
    <lineage>
        <taxon>Bacteria</taxon>
        <taxon>Bacillati</taxon>
        <taxon>Bacillota</taxon>
        <taxon>Clostridia</taxon>
        <taxon>Lachnospirales</taxon>
        <taxon>Lachnospiraceae</taxon>
        <taxon>Blautia</taxon>
    </lineage>
</organism>
<evidence type="ECO:0000313" key="10">
    <source>
        <dbReference type="Proteomes" id="UP000824056"/>
    </source>
</evidence>
<dbReference type="SUPFAM" id="SSF51338">
    <property type="entry name" value="Composite domain of metallo-dependent hydrolases"/>
    <property type="match status" value="1"/>
</dbReference>
<dbReference type="Pfam" id="PF01979">
    <property type="entry name" value="Amidohydro_1"/>
    <property type="match status" value="1"/>
</dbReference>
<dbReference type="InterPro" id="IPR003764">
    <property type="entry name" value="GlcNAc_6-P_deAcase"/>
</dbReference>
<comment type="cofactor">
    <cofactor evidence="7">
        <name>a divalent metal cation</name>
        <dbReference type="ChEBI" id="CHEBI:60240"/>
    </cofactor>
    <text evidence="7">Binds 1 divalent metal cation per subunit.</text>
</comment>
<dbReference type="EMBL" id="DXBG01000273">
    <property type="protein sequence ID" value="HIZ66552.1"/>
    <property type="molecule type" value="Genomic_DNA"/>
</dbReference>
<evidence type="ECO:0000256" key="1">
    <source>
        <dbReference type="ARBA" id="ARBA00010716"/>
    </source>
</evidence>
<dbReference type="AlphaFoldDB" id="A0A9D2FTU2"/>
<evidence type="ECO:0000256" key="2">
    <source>
        <dbReference type="ARBA" id="ARBA00022723"/>
    </source>
</evidence>
<protein>
    <submittedName>
        <fullName evidence="9">N-acetylglucosamine-6-phosphate deacetylase</fullName>
        <ecNumber evidence="9">3.5.1.25</ecNumber>
    </submittedName>
</protein>
<dbReference type="EC" id="3.5.1.25" evidence="9"/>
<dbReference type="SUPFAM" id="SSF51556">
    <property type="entry name" value="Metallo-dependent hydrolases"/>
    <property type="match status" value="1"/>
</dbReference>
<dbReference type="Gene3D" id="2.30.40.10">
    <property type="entry name" value="Urease, subunit C, domain 1"/>
    <property type="match status" value="1"/>
</dbReference>
<feature type="binding site" evidence="7">
    <location>
        <position position="180"/>
    </location>
    <ligand>
        <name>Zn(2+)</name>
        <dbReference type="ChEBI" id="CHEBI:29105"/>
    </ligand>
</feature>
<dbReference type="GO" id="GO:0046872">
    <property type="term" value="F:metal ion binding"/>
    <property type="evidence" value="ECO:0007669"/>
    <property type="project" value="UniProtKB-KW"/>
</dbReference>
<evidence type="ECO:0000313" key="9">
    <source>
        <dbReference type="EMBL" id="HIZ66552.1"/>
    </source>
</evidence>
<evidence type="ECO:0000256" key="7">
    <source>
        <dbReference type="PIRSR" id="PIRSR038994-3"/>
    </source>
</evidence>
<dbReference type="PIRSF" id="PIRSF038994">
    <property type="entry name" value="NagA"/>
    <property type="match status" value="1"/>
</dbReference>
<proteinExistence type="inferred from homology"/>
<dbReference type="PANTHER" id="PTHR11113">
    <property type="entry name" value="N-ACETYLGLUCOSAMINE-6-PHOSPHATE DEACETYLASE"/>
    <property type="match status" value="1"/>
</dbReference>
<name>A0A9D2FTU2_9FIRM</name>
<evidence type="ECO:0000256" key="4">
    <source>
        <dbReference type="ARBA" id="ARBA00023277"/>
    </source>
</evidence>
<reference evidence="9" key="2">
    <citation type="submission" date="2021-04" db="EMBL/GenBank/DDBJ databases">
        <authorList>
            <person name="Gilroy R."/>
        </authorList>
    </citation>
    <scope>NUCLEOTIDE SEQUENCE</scope>
    <source>
        <strain evidence="9">1068</strain>
    </source>
</reference>
<feature type="binding site" evidence="7">
    <location>
        <position position="201"/>
    </location>
    <ligand>
        <name>Zn(2+)</name>
        <dbReference type="ChEBI" id="CHEBI:29105"/>
    </ligand>
</feature>
<dbReference type="Gene3D" id="3.20.20.140">
    <property type="entry name" value="Metal-dependent hydrolases"/>
    <property type="match status" value="1"/>
</dbReference>
<reference evidence="9" key="1">
    <citation type="journal article" date="2021" name="PeerJ">
        <title>Extensive microbial diversity within the chicken gut microbiome revealed by metagenomics and culture.</title>
        <authorList>
            <person name="Gilroy R."/>
            <person name="Ravi A."/>
            <person name="Getino M."/>
            <person name="Pursley I."/>
            <person name="Horton D.L."/>
            <person name="Alikhan N.F."/>
            <person name="Baker D."/>
            <person name="Gharbi K."/>
            <person name="Hall N."/>
            <person name="Watson M."/>
            <person name="Adriaenssens E.M."/>
            <person name="Foster-Nyarko E."/>
            <person name="Jarju S."/>
            <person name="Secka A."/>
            <person name="Antonio M."/>
            <person name="Oren A."/>
            <person name="Chaudhuri R.R."/>
            <person name="La Ragione R."/>
            <person name="Hildebrand F."/>
            <person name="Pallen M.J."/>
        </authorList>
    </citation>
    <scope>NUCLEOTIDE SEQUENCE</scope>
    <source>
        <strain evidence="9">1068</strain>
    </source>
</reference>
<dbReference type="GO" id="GO:0006046">
    <property type="term" value="P:N-acetylglucosamine catabolic process"/>
    <property type="evidence" value="ECO:0007669"/>
    <property type="project" value="TreeGrafter"/>
</dbReference>
<comment type="similarity">
    <text evidence="1 5">Belongs to the metallo-dependent hydrolases superfamily. NagA family.</text>
</comment>
<gene>
    <name evidence="9" type="primary">nagA</name>
    <name evidence="9" type="ORF">H9809_11760</name>
</gene>
<dbReference type="InterPro" id="IPR011059">
    <property type="entry name" value="Metal-dep_hydrolase_composite"/>
</dbReference>
<feature type="binding site" evidence="7">
    <location>
        <position position="114"/>
    </location>
    <ligand>
        <name>Zn(2+)</name>
        <dbReference type="ChEBI" id="CHEBI:29105"/>
    </ligand>
</feature>
<comment type="caution">
    <text evidence="9">The sequence shown here is derived from an EMBL/GenBank/DDBJ whole genome shotgun (WGS) entry which is preliminary data.</text>
</comment>
<evidence type="ECO:0000256" key="6">
    <source>
        <dbReference type="PIRSR" id="PIRSR038994-1"/>
    </source>
</evidence>
<dbReference type="NCBIfam" id="TIGR00221">
    <property type="entry name" value="nagA"/>
    <property type="match status" value="1"/>
</dbReference>
<dbReference type="GO" id="GO:0008448">
    <property type="term" value="F:N-acetylglucosamine-6-phosphate deacetylase activity"/>
    <property type="evidence" value="ECO:0007669"/>
    <property type="project" value="UniProtKB-EC"/>
</dbReference>
<keyword evidence="4 5" id="KW-0119">Carbohydrate metabolism</keyword>
<accession>A0A9D2FTU2</accession>
<dbReference type="Proteomes" id="UP000824056">
    <property type="component" value="Unassembled WGS sequence"/>
</dbReference>
<evidence type="ECO:0000256" key="3">
    <source>
        <dbReference type="ARBA" id="ARBA00022801"/>
    </source>
</evidence>
<keyword evidence="3 5" id="KW-0378">Hydrolase</keyword>
<keyword evidence="2 7" id="KW-0479">Metal-binding</keyword>
<dbReference type="InterPro" id="IPR032466">
    <property type="entry name" value="Metal_Hydrolase"/>
</dbReference>
<feature type="domain" description="Amidohydrolase-related" evidence="8">
    <location>
        <begin position="35"/>
        <end position="363"/>
    </location>
</feature>
<dbReference type="PANTHER" id="PTHR11113:SF14">
    <property type="entry name" value="N-ACETYLGLUCOSAMINE-6-PHOSPHATE DEACETYLASE"/>
    <property type="match status" value="1"/>
</dbReference>
<dbReference type="CDD" id="cd00854">
    <property type="entry name" value="NagA"/>
    <property type="match status" value="1"/>
</dbReference>
<feature type="active site" description="Proton donor/acceptor" evidence="6">
    <location>
        <position position="258"/>
    </location>
</feature>
<evidence type="ECO:0000256" key="5">
    <source>
        <dbReference type="PIRNR" id="PIRNR038994"/>
    </source>
</evidence>
<dbReference type="InterPro" id="IPR006680">
    <property type="entry name" value="Amidohydro-rel"/>
</dbReference>
<sequence>MERKDLCIEDGKITGIYHPFEGDREGEVYDASGSYVVPGFIDLHTHGGCGVDVNAAKKEDFQKIGHFFALQGTTSWLCSILTDTEEQTSACIREAVAHQKEGKDCANLLGIHLEGPFLSSEYKGAMPEELLKQADMELLGRYQEEAQGNIRYITVSPEVAGIPEAIPRIKEMGIAVAIGHSGADYDTAWECIRQGAAACTHTFNAMGLFHQHRPSIMGAVLESDVYCEAICDGRHLHPGTVRMLLKVKGWDRVAAVTDSIMAAGLPDGDYKLGVNDVVVEDGDAKLKSTGVRAGSTLTTGLALKNLIKFTGKELEDVLPLLTMNPARIIGEEDRIGSLEPGKDGDIVILDQEYNIKDTFVKGNKIQR</sequence>